<protein>
    <submittedName>
        <fullName evidence="2">Uncharacterized protein</fullName>
    </submittedName>
</protein>
<reference evidence="2" key="2">
    <citation type="journal article" date="2010" name="Science">
        <title>The genome of the Western clawed frog Xenopus tropicalis.</title>
        <authorList>
            <person name="Hellsten U."/>
            <person name="Harland R.M."/>
            <person name="Gilchrist M.J."/>
            <person name="Hendrix D."/>
            <person name="Jurka J."/>
            <person name="Kapitonov V."/>
            <person name="Ovcharenko I."/>
            <person name="Putnam N.H."/>
            <person name="Shu S."/>
            <person name="Taher L."/>
            <person name="Blitz I.L."/>
            <person name="Blumberg B."/>
            <person name="Dichmann D.S."/>
            <person name="Dubchak I."/>
            <person name="Amaya E."/>
            <person name="Detter J.C."/>
            <person name="Fletcher R."/>
            <person name="Gerhard D.S."/>
            <person name="Goodstein D."/>
            <person name="Graves T."/>
            <person name="Grigoriev I.V."/>
            <person name="Grimwood J."/>
            <person name="Kawashima T."/>
            <person name="Lindquist E."/>
            <person name="Lucas S.M."/>
            <person name="Mead P.E."/>
            <person name="Mitros T."/>
            <person name="Ogino H."/>
            <person name="Ohta Y."/>
            <person name="Poliakov A.V."/>
            <person name="Pollet N."/>
            <person name="Robert J."/>
            <person name="Salamov A."/>
            <person name="Sater A.K."/>
            <person name="Schmutz J."/>
            <person name="Terry A."/>
            <person name="Vize P.D."/>
            <person name="Warren W.C."/>
            <person name="Wells D."/>
            <person name="Wills A."/>
            <person name="Wilson R.K."/>
            <person name="Zimmerman L.B."/>
            <person name="Zorn A.M."/>
            <person name="Grainger R."/>
            <person name="Grammer T."/>
            <person name="Khokha M.K."/>
            <person name="Richardson P.M."/>
            <person name="Rokhsar D.S."/>
        </authorList>
    </citation>
    <scope>NUCLEOTIDE SEQUENCE [LARGE SCALE GENOMIC DNA]</scope>
    <source>
        <strain evidence="2">Nigerian</strain>
    </source>
</reference>
<dbReference type="EMBL" id="KV461279">
    <property type="protein sequence ID" value="OCA14706.1"/>
    <property type="molecule type" value="Genomic_DNA"/>
</dbReference>
<gene>
    <name evidence="2" type="ORF">XENTR_v90026011mg</name>
</gene>
<dbReference type="AlphaFoldDB" id="A0A1B8XVM6"/>
<feature type="region of interest" description="Disordered" evidence="1">
    <location>
        <begin position="114"/>
        <end position="151"/>
    </location>
</feature>
<evidence type="ECO:0000256" key="1">
    <source>
        <dbReference type="SAM" id="MobiDB-lite"/>
    </source>
</evidence>
<feature type="compositionally biased region" description="Pro residues" evidence="1">
    <location>
        <begin position="26"/>
        <end position="49"/>
    </location>
</feature>
<reference evidence="2" key="3">
    <citation type="submission" date="2016-05" db="EMBL/GenBank/DDBJ databases">
        <title>WGS assembly of Xenopus tropicalis.</title>
        <authorList>
            <person name="Sessions A."/>
            <person name="Jenkins J."/>
            <person name="Mitros T."/>
            <person name="Lyons J.T."/>
            <person name="Dichmann D.S."/>
            <person name="Robert J."/>
            <person name="Harland R.M."/>
            <person name="Rokhsar D.S."/>
        </authorList>
    </citation>
    <scope>NUCLEOTIDE SEQUENCE</scope>
    <source>
        <strain evidence="2">Nigerian</strain>
    </source>
</reference>
<accession>A0A1B8XVM6</accession>
<evidence type="ECO:0000313" key="2">
    <source>
        <dbReference type="EMBL" id="OCA14706.1"/>
    </source>
</evidence>
<feature type="region of interest" description="Disordered" evidence="1">
    <location>
        <begin position="157"/>
        <end position="176"/>
    </location>
</feature>
<reference evidence="2" key="1">
    <citation type="submission" date="2009-11" db="EMBL/GenBank/DDBJ databases">
        <authorList>
            <consortium name="US DOE Joint Genome Institute (JGI-PGF)"/>
            <person name="Ottilar R."/>
            <person name="Schmutz J."/>
            <person name="Salamov A."/>
            <person name="Cheng J.F."/>
            <person name="Lucas S."/>
            <person name="Pitluck S."/>
            <person name="Gundlach H."/>
            <person name="Guo Y."/>
            <person name="Haberer G."/>
            <person name="Nasrallah J."/>
            <person name="Mayer K.F.X."/>
            <person name="van de Peer Y."/>
            <person name="Weigel D."/>
            <person name="Grigoriev I.V."/>
        </authorList>
    </citation>
    <scope>NUCLEOTIDE SEQUENCE</scope>
    <source>
        <strain evidence="2">Nigerian</strain>
    </source>
</reference>
<name>A0A1B8XVM6_XENTR</name>
<organism evidence="2">
    <name type="scientific">Xenopus tropicalis</name>
    <name type="common">Western clawed frog</name>
    <name type="synonym">Silurana tropicalis</name>
    <dbReference type="NCBI Taxonomy" id="8364"/>
    <lineage>
        <taxon>Eukaryota</taxon>
        <taxon>Metazoa</taxon>
        <taxon>Chordata</taxon>
        <taxon>Craniata</taxon>
        <taxon>Vertebrata</taxon>
        <taxon>Euteleostomi</taxon>
        <taxon>Amphibia</taxon>
        <taxon>Batrachia</taxon>
        <taxon>Anura</taxon>
        <taxon>Pipoidea</taxon>
        <taxon>Pipidae</taxon>
        <taxon>Xenopodinae</taxon>
        <taxon>Xenopus</taxon>
        <taxon>Silurana</taxon>
    </lineage>
</organism>
<proteinExistence type="predicted"/>
<feature type="region of interest" description="Disordered" evidence="1">
    <location>
        <begin position="1"/>
        <end position="101"/>
    </location>
</feature>
<feature type="compositionally biased region" description="Basic and acidic residues" evidence="1">
    <location>
        <begin position="137"/>
        <end position="151"/>
    </location>
</feature>
<sequence length="176" mass="18844">MSATDTLPPLVPLSQKPTRIVKARPPNRPPPHLPPKPPQKLPPPVPRNDPPCAKSDLAGPRSDLVGPPKSEHTGPKNHAVMAPPRSGAEPPDNVGDNQPLTGICVKKIAGLFQKEPVGGASEESQPRGPPKPTGGLGREEKVLPQKEENRECLQDEAELKEAEGDPCPPREYFIGH</sequence>